<name>X0UU35_9ZZZZ</name>
<accession>X0UU35</accession>
<comment type="caution">
    <text evidence="1">The sequence shown here is derived from an EMBL/GenBank/DDBJ whole genome shotgun (WGS) entry which is preliminary data.</text>
</comment>
<evidence type="ECO:0000313" key="1">
    <source>
        <dbReference type="EMBL" id="GAG09245.1"/>
    </source>
</evidence>
<dbReference type="EMBL" id="BARS01029848">
    <property type="protein sequence ID" value="GAG09245.1"/>
    <property type="molecule type" value="Genomic_DNA"/>
</dbReference>
<proteinExistence type="predicted"/>
<sequence length="67" mass="7345">MNAIGLLETSIRFNVQGVGALLAENEFPAGSTVSVDLYVANPTDYDWTYSVRCWLGSLIIIPQQNIV</sequence>
<reference evidence="1" key="1">
    <citation type="journal article" date="2014" name="Front. Microbiol.">
        <title>High frequency of phylogenetically diverse reductive dehalogenase-homologous genes in deep subseafloor sedimentary metagenomes.</title>
        <authorList>
            <person name="Kawai M."/>
            <person name="Futagami T."/>
            <person name="Toyoda A."/>
            <person name="Takaki Y."/>
            <person name="Nishi S."/>
            <person name="Hori S."/>
            <person name="Arai W."/>
            <person name="Tsubouchi T."/>
            <person name="Morono Y."/>
            <person name="Uchiyama I."/>
            <person name="Ito T."/>
            <person name="Fujiyama A."/>
            <person name="Inagaki F."/>
            <person name="Takami H."/>
        </authorList>
    </citation>
    <scope>NUCLEOTIDE SEQUENCE</scope>
    <source>
        <strain evidence="1">Expedition CK06-06</strain>
    </source>
</reference>
<protein>
    <submittedName>
        <fullName evidence="1">Uncharacterized protein</fullName>
    </submittedName>
</protein>
<organism evidence="1">
    <name type="scientific">marine sediment metagenome</name>
    <dbReference type="NCBI Taxonomy" id="412755"/>
    <lineage>
        <taxon>unclassified sequences</taxon>
        <taxon>metagenomes</taxon>
        <taxon>ecological metagenomes</taxon>
    </lineage>
</organism>
<feature type="non-terminal residue" evidence="1">
    <location>
        <position position="67"/>
    </location>
</feature>
<gene>
    <name evidence="1" type="ORF">S01H1_46601</name>
</gene>
<dbReference type="AlphaFoldDB" id="X0UU35"/>